<feature type="region of interest" description="Disordered" evidence="5">
    <location>
        <begin position="477"/>
        <end position="496"/>
    </location>
</feature>
<dbReference type="InterPro" id="IPR009060">
    <property type="entry name" value="UBA-like_sf"/>
</dbReference>
<dbReference type="SUPFAM" id="SSF46934">
    <property type="entry name" value="UBA-like"/>
    <property type="match status" value="1"/>
</dbReference>
<accession>A0A9D4UE21</accession>
<dbReference type="CDD" id="cd14947">
    <property type="entry name" value="NBR1_like"/>
    <property type="match status" value="1"/>
</dbReference>
<dbReference type="Pfam" id="PF00564">
    <property type="entry name" value="PB1"/>
    <property type="match status" value="1"/>
</dbReference>
<keyword evidence="3" id="KW-0862">Zinc</keyword>
<sequence>MPSGVSLLAAFSKTILHSQGKKLAQIPRNLPFQKGTDNHGGVYKRVLNFIIIRCSILSSIRQSAAYRNVTVASSVRLLFYQNLRRRFSMALVFKIKFRDILRRWVVSEDFNSSTFCLAFSQLEDKIRDLFHLSHTTVLFLTYVDKDNDVVTLEDDQDLVDACLVQQLNPLRLDVCEKLSIEEPTNKSLICFTDDGTVESLLTTDGENHSFVKTSTQVLDMKHSSGFLFKNLKNLAGSVLPHTPTLPSHRAHYVFHRGVQCDGCGLNPIEGPRYKSNKIPDYDLCGSCFDQMGTDTDFVKFDYPSNGQFSFFNRGSRHTLAPTSRVLYTPECPFSGQRVQHSSKNEYHKKFDARFVEDVTVLDGAEIQAGINFTKTWRMQNNGTVPWPQGTQLAHIGGSTLSSMEVVNLELPEDGLPCGREVDICADLVAPNNEGRFVSHWRLILPSGQFFGHTVWVVIQVKSQPEKFNMELSHCQERGNASPQKTSPGMLEGSVDNSGVFSEEERSIVSETERDIELDGFSVVEKLVESNGFVSVEKESSEANFDTHVQVLETMGFENPESNLFWLKKNNGSMESTLKDLLKNAGWEDKVRNLKEMGFNDQTINIQLLHKHKGSIKLVVKHLVAMEHEANGKDKLQTTGI</sequence>
<dbReference type="Proteomes" id="UP000886520">
    <property type="component" value="Chromosome 18"/>
</dbReference>
<reference evidence="7" key="1">
    <citation type="submission" date="2021-01" db="EMBL/GenBank/DDBJ databases">
        <title>Adiantum capillus-veneris genome.</title>
        <authorList>
            <person name="Fang Y."/>
            <person name="Liao Q."/>
        </authorList>
    </citation>
    <scope>NUCLEOTIDE SEQUENCE</scope>
    <source>
        <strain evidence="7">H3</strain>
        <tissue evidence="7">Leaf</tissue>
    </source>
</reference>
<dbReference type="InterPro" id="IPR000433">
    <property type="entry name" value="Znf_ZZ"/>
</dbReference>
<dbReference type="AlphaFoldDB" id="A0A9D4UE21"/>
<dbReference type="SMART" id="SM00291">
    <property type="entry name" value="ZnF_ZZ"/>
    <property type="match status" value="1"/>
</dbReference>
<evidence type="ECO:0000313" key="7">
    <source>
        <dbReference type="EMBL" id="KAI5065793.1"/>
    </source>
</evidence>
<dbReference type="Pfam" id="PF00569">
    <property type="entry name" value="ZZ"/>
    <property type="match status" value="1"/>
</dbReference>
<evidence type="ECO:0000256" key="3">
    <source>
        <dbReference type="ARBA" id="ARBA00022833"/>
    </source>
</evidence>
<evidence type="ECO:0000256" key="5">
    <source>
        <dbReference type="SAM" id="MobiDB-lite"/>
    </source>
</evidence>
<comment type="caution">
    <text evidence="7">The sequence shown here is derived from an EMBL/GenBank/DDBJ whole genome shotgun (WGS) entry which is preliminary data.</text>
</comment>
<feature type="domain" description="ZZ-type" evidence="6">
    <location>
        <begin position="255"/>
        <end position="305"/>
    </location>
</feature>
<dbReference type="Gene3D" id="3.30.60.90">
    <property type="match status" value="1"/>
</dbReference>
<gene>
    <name evidence="7" type="ORF">GOP47_0018417</name>
</gene>
<evidence type="ECO:0000259" key="6">
    <source>
        <dbReference type="PROSITE" id="PS50135"/>
    </source>
</evidence>
<evidence type="ECO:0000256" key="4">
    <source>
        <dbReference type="PROSITE-ProRule" id="PRU00228"/>
    </source>
</evidence>
<evidence type="ECO:0000256" key="2">
    <source>
        <dbReference type="ARBA" id="ARBA00022771"/>
    </source>
</evidence>
<dbReference type="OrthoDB" id="661148at2759"/>
<keyword evidence="2 4" id="KW-0863">Zinc-finger</keyword>
<dbReference type="SUPFAM" id="SSF57850">
    <property type="entry name" value="RING/U-box"/>
    <property type="match status" value="1"/>
</dbReference>
<dbReference type="Gene3D" id="3.10.20.90">
    <property type="entry name" value="Phosphatidylinositol 3-kinase Catalytic Subunit, Chain A, domain 1"/>
    <property type="match status" value="1"/>
</dbReference>
<dbReference type="Gene3D" id="2.60.40.10">
    <property type="entry name" value="Immunoglobulins"/>
    <property type="match status" value="1"/>
</dbReference>
<dbReference type="InterPro" id="IPR032350">
    <property type="entry name" value="Nbr1_FW"/>
</dbReference>
<dbReference type="InterPro" id="IPR043145">
    <property type="entry name" value="Znf_ZZ_sf"/>
</dbReference>
<dbReference type="Pfam" id="PF16158">
    <property type="entry name" value="N_BRCA1_IG"/>
    <property type="match status" value="1"/>
</dbReference>
<dbReference type="PANTHER" id="PTHR20930:SF0">
    <property type="entry name" value="PROTEIN ILRUN"/>
    <property type="match status" value="1"/>
</dbReference>
<dbReference type="InterPro" id="IPR000270">
    <property type="entry name" value="PB1_dom"/>
</dbReference>
<dbReference type="InterPro" id="IPR013783">
    <property type="entry name" value="Ig-like_fold"/>
</dbReference>
<name>A0A9D4UE21_ADICA</name>
<evidence type="ECO:0000313" key="8">
    <source>
        <dbReference type="Proteomes" id="UP000886520"/>
    </source>
</evidence>
<dbReference type="PROSITE" id="PS50135">
    <property type="entry name" value="ZF_ZZ_2"/>
    <property type="match status" value="1"/>
</dbReference>
<keyword evidence="1" id="KW-0479">Metal-binding</keyword>
<evidence type="ECO:0000256" key="1">
    <source>
        <dbReference type="ARBA" id="ARBA00022723"/>
    </source>
</evidence>
<dbReference type="Gene3D" id="1.10.8.10">
    <property type="entry name" value="DNA helicase RuvA subunit, C-terminal domain"/>
    <property type="match status" value="2"/>
</dbReference>
<dbReference type="EMBL" id="JABFUD020000018">
    <property type="protein sequence ID" value="KAI5065793.1"/>
    <property type="molecule type" value="Genomic_DNA"/>
</dbReference>
<dbReference type="SUPFAM" id="SSF54277">
    <property type="entry name" value="CAD &amp; PB1 domains"/>
    <property type="match status" value="1"/>
</dbReference>
<keyword evidence="8" id="KW-1185">Reference proteome</keyword>
<protein>
    <recommendedName>
        <fullName evidence="6">ZZ-type domain-containing protein</fullName>
    </recommendedName>
</protein>
<dbReference type="GO" id="GO:0008270">
    <property type="term" value="F:zinc ion binding"/>
    <property type="evidence" value="ECO:0007669"/>
    <property type="project" value="UniProtKB-KW"/>
</dbReference>
<proteinExistence type="predicted"/>
<dbReference type="PANTHER" id="PTHR20930">
    <property type="entry name" value="OVARIAN CARCINOMA ANTIGEN CA125-RELATED"/>
    <property type="match status" value="1"/>
</dbReference>
<organism evidence="7 8">
    <name type="scientific">Adiantum capillus-veneris</name>
    <name type="common">Maidenhair fern</name>
    <dbReference type="NCBI Taxonomy" id="13818"/>
    <lineage>
        <taxon>Eukaryota</taxon>
        <taxon>Viridiplantae</taxon>
        <taxon>Streptophyta</taxon>
        <taxon>Embryophyta</taxon>
        <taxon>Tracheophyta</taxon>
        <taxon>Polypodiopsida</taxon>
        <taxon>Polypodiidae</taxon>
        <taxon>Polypodiales</taxon>
        <taxon>Pteridineae</taxon>
        <taxon>Pteridaceae</taxon>
        <taxon>Vittarioideae</taxon>
        <taxon>Adiantum</taxon>
    </lineage>
</organism>